<dbReference type="RefSeq" id="WP_070415312.1">
    <property type="nucleotide sequence ID" value="NZ_VFIO01000001.1"/>
</dbReference>
<organism evidence="5 6">
    <name type="scientific">Pseudomonas saxonica</name>
    <dbReference type="NCBI Taxonomy" id="2600598"/>
    <lineage>
        <taxon>Bacteria</taxon>
        <taxon>Pseudomonadati</taxon>
        <taxon>Pseudomonadota</taxon>
        <taxon>Gammaproteobacteria</taxon>
        <taxon>Pseudomonadales</taxon>
        <taxon>Pseudomonadaceae</taxon>
        <taxon>Pseudomonas</taxon>
    </lineage>
</organism>
<keyword evidence="5" id="KW-0378">Hydrolase</keyword>
<evidence type="ECO:0000256" key="3">
    <source>
        <dbReference type="ARBA" id="ARBA00023125"/>
    </source>
</evidence>
<dbReference type="GO" id="GO:0004519">
    <property type="term" value="F:endonuclease activity"/>
    <property type="evidence" value="ECO:0007669"/>
    <property type="project" value="UniProtKB-KW"/>
</dbReference>
<dbReference type="Pfam" id="PF01420">
    <property type="entry name" value="Methylase_S"/>
    <property type="match status" value="1"/>
</dbReference>
<dbReference type="PANTHER" id="PTHR30408">
    <property type="entry name" value="TYPE-1 RESTRICTION ENZYME ECOKI SPECIFICITY PROTEIN"/>
    <property type="match status" value="1"/>
</dbReference>
<evidence type="ECO:0000259" key="4">
    <source>
        <dbReference type="Pfam" id="PF01420"/>
    </source>
</evidence>
<dbReference type="InterPro" id="IPR044946">
    <property type="entry name" value="Restrct_endonuc_typeI_TRD_sf"/>
</dbReference>
<keyword evidence="3" id="KW-0238">DNA-binding</keyword>
<dbReference type="Proteomes" id="UP000318428">
    <property type="component" value="Unassembled WGS sequence"/>
</dbReference>
<proteinExistence type="inferred from homology"/>
<dbReference type="CDD" id="cd17285">
    <property type="entry name" value="RMtype1_S_Csp16704I_TRD2-CR2_like"/>
    <property type="match status" value="1"/>
</dbReference>
<protein>
    <submittedName>
        <fullName evidence="5">Restriction endonuclease subunit S</fullName>
    </submittedName>
</protein>
<keyword evidence="2" id="KW-0680">Restriction system</keyword>
<sequence>MSFPIVELGEVVDFKGGGTPSRDKLDYWGGDIPWATVKDFNDGHVIRTTQEFITSEGLEQSASNLIPAGTVIIPTRMALGKAVVTEVDLAINQDLKAVFPSEKIDARYLLWYFIANASKIEAMGKGATVKGVTLEQLRKLKFPFVPLSDQRRIAALLDKASAICVKRREVILKLDLLVRTLFVDMFGDPLSNSKGWPIFKLEELVQFTGGSQPPKSVFVDSPRPGYVRLVQIRDFRTDKYPTYIPDDLARRRFEKTDVMIGRYGPPVFQIFRGMEGSYNVALMKAEPKEKLLPDYLFYMLKNYSVQRSVIASSQRSAGQTGVNLEFLHGIEVGTPPVSLQEKFASAVVALDAQREVYVRSESKANVLLNSLKYQMFAGKL</sequence>
<dbReference type="InterPro" id="IPR052021">
    <property type="entry name" value="Type-I_RS_S_subunit"/>
</dbReference>
<dbReference type="InterPro" id="IPR000055">
    <property type="entry name" value="Restrct_endonuc_typeI_TRD"/>
</dbReference>
<dbReference type="EMBL" id="VFIO01000001">
    <property type="protein sequence ID" value="TWR93270.1"/>
    <property type="molecule type" value="Genomic_DNA"/>
</dbReference>
<keyword evidence="5" id="KW-0255">Endonuclease</keyword>
<gene>
    <name evidence="5" type="ORF">FJD38_06575</name>
</gene>
<comment type="caution">
    <text evidence="5">The sequence shown here is derived from an EMBL/GenBank/DDBJ whole genome shotgun (WGS) entry which is preliminary data.</text>
</comment>
<dbReference type="Gene3D" id="3.90.220.20">
    <property type="entry name" value="DNA methylase specificity domains"/>
    <property type="match status" value="2"/>
</dbReference>
<dbReference type="PANTHER" id="PTHR30408:SF12">
    <property type="entry name" value="TYPE I RESTRICTION ENZYME MJAVIII SPECIFICITY SUBUNIT"/>
    <property type="match status" value="1"/>
</dbReference>
<keyword evidence="5" id="KW-0540">Nuclease</keyword>
<comment type="similarity">
    <text evidence="1">Belongs to the type-I restriction system S methylase family.</text>
</comment>
<keyword evidence="6" id="KW-1185">Reference proteome</keyword>
<feature type="domain" description="Type I restriction modification DNA specificity" evidence="4">
    <location>
        <begin position="6"/>
        <end position="162"/>
    </location>
</feature>
<accession>A0ABY3GPI1</accession>
<evidence type="ECO:0000256" key="2">
    <source>
        <dbReference type="ARBA" id="ARBA00022747"/>
    </source>
</evidence>
<evidence type="ECO:0000313" key="5">
    <source>
        <dbReference type="EMBL" id="TWR93270.1"/>
    </source>
</evidence>
<dbReference type="SUPFAM" id="SSF116734">
    <property type="entry name" value="DNA methylase specificity domain"/>
    <property type="match status" value="2"/>
</dbReference>
<reference evidence="5 6" key="1">
    <citation type="submission" date="2019-06" db="EMBL/GenBank/DDBJ databases">
        <title>Pseudomonas bimorpha sp. nov. isolated from bovine raw milk and skim milk concentrate.</title>
        <authorList>
            <person name="Hofmann K."/>
            <person name="Huptas C."/>
            <person name="Doll E."/>
            <person name="Scherer S."/>
            <person name="Wenning M."/>
        </authorList>
    </citation>
    <scope>NUCLEOTIDE SEQUENCE [LARGE SCALE GENOMIC DNA]</scope>
    <source>
        <strain evidence="5 6">DSM 108989</strain>
    </source>
</reference>
<evidence type="ECO:0000256" key="1">
    <source>
        <dbReference type="ARBA" id="ARBA00010923"/>
    </source>
</evidence>
<evidence type="ECO:0000313" key="6">
    <source>
        <dbReference type="Proteomes" id="UP000318428"/>
    </source>
</evidence>
<name>A0ABY3GPI1_9PSED</name>